<dbReference type="Pfam" id="PF00005">
    <property type="entry name" value="ABC_tran"/>
    <property type="match status" value="2"/>
</dbReference>
<reference evidence="14" key="2">
    <citation type="submission" date="2025-08" db="UniProtKB">
        <authorList>
            <consortium name="Ensembl"/>
        </authorList>
    </citation>
    <scope>IDENTIFICATION</scope>
</reference>
<dbReference type="GO" id="GO:0005319">
    <property type="term" value="F:lipid transporter activity"/>
    <property type="evidence" value="ECO:0007669"/>
    <property type="project" value="TreeGrafter"/>
</dbReference>
<dbReference type="FunFam" id="3.40.50.300:FF:000689">
    <property type="entry name" value="ATP binding cassette subfamily A member 12"/>
    <property type="match status" value="1"/>
</dbReference>
<dbReference type="PROSITE" id="PS00211">
    <property type="entry name" value="ABC_TRANSPORTER_1"/>
    <property type="match status" value="1"/>
</dbReference>
<dbReference type="InterPro" id="IPR027417">
    <property type="entry name" value="P-loop_NTPase"/>
</dbReference>
<reference evidence="14 15" key="1">
    <citation type="submission" date="2019-04" db="EMBL/GenBank/DDBJ databases">
        <authorList>
            <consortium name="Wellcome Sanger Institute Data Sharing"/>
        </authorList>
    </citation>
    <scope>NUCLEOTIDE SEQUENCE [LARGE SCALE GENOMIC DNA]</scope>
</reference>
<dbReference type="InterPro" id="IPR056264">
    <property type="entry name" value="R2_ABCA1-4-like"/>
</dbReference>
<evidence type="ECO:0000256" key="12">
    <source>
        <dbReference type="SAM" id="Phobius"/>
    </source>
</evidence>
<evidence type="ECO:0000256" key="9">
    <source>
        <dbReference type="ARBA" id="ARBA00023055"/>
    </source>
</evidence>
<evidence type="ECO:0000256" key="11">
    <source>
        <dbReference type="ARBA" id="ARBA00023329"/>
    </source>
</evidence>
<keyword evidence="11" id="KW-0968">Cytoplasmic vesicle</keyword>
<dbReference type="GO" id="GO:0016887">
    <property type="term" value="F:ATP hydrolysis activity"/>
    <property type="evidence" value="ECO:0007669"/>
    <property type="project" value="InterPro"/>
</dbReference>
<reference evidence="14" key="3">
    <citation type="submission" date="2025-09" db="UniProtKB">
        <authorList>
            <consortium name="Ensembl"/>
        </authorList>
    </citation>
    <scope>IDENTIFICATION</scope>
</reference>
<keyword evidence="6" id="KW-0067">ATP-binding</keyword>
<dbReference type="InterPro" id="IPR013525">
    <property type="entry name" value="ABC2_TM"/>
</dbReference>
<dbReference type="SMART" id="SM00382">
    <property type="entry name" value="AAA"/>
    <property type="match status" value="2"/>
</dbReference>
<keyword evidence="8 12" id="KW-1133">Transmembrane helix</keyword>
<dbReference type="Proteomes" id="UP000694397">
    <property type="component" value="Chromosome 1"/>
</dbReference>
<dbReference type="GO" id="GO:0030659">
    <property type="term" value="C:cytoplasmic vesicle membrane"/>
    <property type="evidence" value="ECO:0007669"/>
    <property type="project" value="UniProtKB-SubCell"/>
</dbReference>
<evidence type="ECO:0000256" key="8">
    <source>
        <dbReference type="ARBA" id="ARBA00022989"/>
    </source>
</evidence>
<dbReference type="PANTHER" id="PTHR19229">
    <property type="entry name" value="ATP-BINDING CASSETTE TRANSPORTER SUBFAMILY A ABCA"/>
    <property type="match status" value="1"/>
</dbReference>
<feature type="transmembrane region" description="Helical" evidence="12">
    <location>
        <begin position="1380"/>
        <end position="1407"/>
    </location>
</feature>
<keyword evidence="5" id="KW-0547">Nucleotide-binding</keyword>
<dbReference type="GO" id="GO:0005524">
    <property type="term" value="F:ATP binding"/>
    <property type="evidence" value="ECO:0007669"/>
    <property type="project" value="UniProtKB-KW"/>
</dbReference>
<keyword evidence="9" id="KW-0445">Lipid transport</keyword>
<feature type="transmembrane region" description="Helical" evidence="12">
    <location>
        <begin position="595"/>
        <end position="618"/>
    </location>
</feature>
<feature type="transmembrane region" description="Helical" evidence="12">
    <location>
        <begin position="481"/>
        <end position="504"/>
    </location>
</feature>
<dbReference type="GeneTree" id="ENSGT00940000157295"/>
<dbReference type="SUPFAM" id="SSF52540">
    <property type="entry name" value="P-loop containing nucleoside triphosphate hydrolases"/>
    <property type="match status" value="2"/>
</dbReference>
<organism evidence="14 15">
    <name type="scientific">Scleropages formosus</name>
    <name type="common">Asian bonytongue</name>
    <name type="synonym">Osteoglossum formosum</name>
    <dbReference type="NCBI Taxonomy" id="113540"/>
    <lineage>
        <taxon>Eukaryota</taxon>
        <taxon>Metazoa</taxon>
        <taxon>Chordata</taxon>
        <taxon>Craniata</taxon>
        <taxon>Vertebrata</taxon>
        <taxon>Euteleostomi</taxon>
        <taxon>Actinopterygii</taxon>
        <taxon>Neopterygii</taxon>
        <taxon>Teleostei</taxon>
        <taxon>Osteoglossocephala</taxon>
        <taxon>Osteoglossomorpha</taxon>
        <taxon>Osteoglossiformes</taxon>
        <taxon>Osteoglossidae</taxon>
        <taxon>Scleropages</taxon>
    </lineage>
</organism>
<feature type="domain" description="ABC transporter" evidence="13">
    <location>
        <begin position="752"/>
        <end position="983"/>
    </location>
</feature>
<feature type="domain" description="ABC transporter" evidence="13">
    <location>
        <begin position="1596"/>
        <end position="1835"/>
    </location>
</feature>
<keyword evidence="3 12" id="KW-0812">Transmembrane</keyword>
<feature type="transmembrane region" description="Helical" evidence="12">
    <location>
        <begin position="559"/>
        <end position="583"/>
    </location>
</feature>
<dbReference type="PROSITE" id="PS50893">
    <property type="entry name" value="ABC_TRANSPORTER_2"/>
    <property type="match status" value="2"/>
</dbReference>
<name>A0A8C9SQJ2_SCLFO</name>
<protein>
    <submittedName>
        <fullName evidence="14">ATP-binding cassette, sub-family A (ABC1), member 12</fullName>
    </submittedName>
</protein>
<evidence type="ECO:0000256" key="4">
    <source>
        <dbReference type="ARBA" id="ARBA00022737"/>
    </source>
</evidence>
<evidence type="ECO:0000256" key="5">
    <source>
        <dbReference type="ARBA" id="ARBA00022741"/>
    </source>
</evidence>
<gene>
    <name evidence="14" type="primary">abca12</name>
</gene>
<dbReference type="Pfam" id="PF23321">
    <property type="entry name" value="R1_ABCA1"/>
    <property type="match status" value="1"/>
</dbReference>
<dbReference type="GO" id="GO:0032376">
    <property type="term" value="P:positive regulation of cholesterol transport"/>
    <property type="evidence" value="ECO:0007669"/>
    <property type="project" value="UniProtKB-ARBA"/>
</dbReference>
<feature type="transmembrane region" description="Helical" evidence="12">
    <location>
        <begin position="1532"/>
        <end position="1554"/>
    </location>
</feature>
<dbReference type="GO" id="GO:0140359">
    <property type="term" value="F:ABC-type transporter activity"/>
    <property type="evidence" value="ECO:0007669"/>
    <property type="project" value="InterPro"/>
</dbReference>
<comment type="subcellular location">
    <subcellularLocation>
        <location evidence="1">Cytoplasmic vesicle membrane</location>
        <topology evidence="1">Multi-pass membrane protein</topology>
    </subcellularLocation>
</comment>
<keyword evidence="2" id="KW-0813">Transport</keyword>
<feature type="transmembrane region" description="Helical" evidence="12">
    <location>
        <begin position="664"/>
        <end position="685"/>
    </location>
</feature>
<feature type="transmembrane region" description="Helical" evidence="12">
    <location>
        <begin position="1336"/>
        <end position="1359"/>
    </location>
</feature>
<evidence type="ECO:0000256" key="6">
    <source>
        <dbReference type="ARBA" id="ARBA00022840"/>
    </source>
</evidence>
<dbReference type="InterPro" id="IPR003593">
    <property type="entry name" value="AAA+_ATPase"/>
</dbReference>
<dbReference type="Ensembl" id="ENSSFOT00015036980.2">
    <property type="protein sequence ID" value="ENSSFOP00015036586.2"/>
    <property type="gene ID" value="ENSSFOG00015023166.2"/>
</dbReference>
<keyword evidence="15" id="KW-1185">Reference proteome</keyword>
<dbReference type="CDD" id="cd03263">
    <property type="entry name" value="ABC_subfamily_A"/>
    <property type="match status" value="2"/>
</dbReference>
<sequence>MASFLHQLRLLLWKNALSAYRQPVWSLALVIWPLVIFIILAVTRSQFPPQLKGSCYVAPRNLPSAGLFPFLQTLMCSTDSSCSNHSYTVASRLANPPHLSWGQADAESILCSCPLTQLSSIYPQLVREKRSTISSKGNFDTISKAMCTKELYTHLYHCNSKNNLCHAEVTTASELFCMLLNEANSASILSAPYCMNFYLEMVNTTAGAVAWAFVKPMLLGRILYTPDTPLTREIIQKSNTTLQQFADLRLFSQEWIKSSSYIMDSARLLQQTLPLLKNSLNNAFIQNFIQLQTNIDVIQMKETLNTFSNITSMLIENQDIVQQITTLSSLMMNLSSCVNFDRFQAFNSTDELSAQAEALAKTRDLYASVIFKLPQDNSSSSWQKLDVSGNLPPRVEYTIRMNIENVMRTDRTRNLFWVQGPYISSIKTQRYNRGFVYLQESIDRAIIEMQTGSPVEEPAVQLQAFPYPCYLKDEYLNSVSYAFPLVLMIAWVLFVAQFVKKLVLERELRLHEYMKMMGVNPVSHFFAWFLESAAFLLLTIIILTIILKAGQVLPNSDGFLLFLYLCDYGLAILAISFLISSFFDKTNIAGLSGSLIYVICFFPFIVVMSLETTLSVSAKSALSLFAPTCFSYASQYIARYEIQGEGIQWSNSYISPILDDSSSFGWLCWLLLIDSVIYFLLGMYIRSVFPGKYGIAAPWYFPLLPSFWTDLFGCSKDNKKQGLLFSNIMQRNHMGSVSFQEENEFQGLRVGVSLHGLTKLYGSEAAIKNLNISFYEGHVTALLGHNGAGKTTTMSLLTGLFGPTSGSIEVYGKDMQTYSDDVRKDLGVCMQYDVHFDHLTTKEHLLLYGQIKAPHWTHQELQEQVRKILQDTGLYTHRHKRVGTLSGGMKRKLSISIAFIGGSHLVVLDEPTTGVDPCSRRAIWDIIIQHKKERTIILSTHHLDEAEVLSDRIAFLERGGLKCCGSPFYLKDKLAQGYNLTLTKKTPESNVQFDSEEVKTFIQSYIPEAQLKEGGVSDIVYKLPPFSSQNAMAYHSLLTNLDKNLDSLQLGCYGISDTTLEEVKPNHIFLYGIHSLNIGHETDTETFKHLTLTGSPPVRGLALFGQRVAAMFLKRAHHSRRDWKGLFAQVLLPTLFVIAAMGLGSIQSNLLDFPEMELSPALYRSNANSTNLVDTMLSFPGIDNVCLNNPDDTYVFFFHPVKMCQSGPVEVPVCSRDNYQPPHKKIPSSQTVYNLTDINVENYLLATANNFIRDRYGGWEFGASLPADLKMGITAVPPNRTLTKVWYNPEGYHSMPAYLNSLNNFILRSNLPAEKDPRHYPYPGQMQDDDIIVKSLVYIMVALCILTGYSIMTASFVICEVQEHHSGSKRLQHISGIGEPFYWVINFCYDMALYMVPVALSVAMIAAFQLPAFTAKQNLAAVTLLLVLFGFASFPWMYLLSGTFKDAEMAFISYVCINLFISINTIISTSVLYFEPNPTTQRVYQTLSYVFLIFPQFSFGNGLMELARVDMQAQILSAYGVDSYTNPFSMDVLGWMLVALFLQGSVVFSLRLLLNKFLLRKIRSKVVPETDSWDEDEDVMMEHHRVANGGASGDLLQVNQLRKVYQHMRKKIQAVRRLSVGIPAGECFGLLGVNGAGKTTTFKMLTGDISPTDGTAQIRSSDGSFSHTTLSTSFMGINIGYCPQVDALDELLTAEEHLYFYARIQGISRRDIDQEVNYLLRKLELDFHRKKICEGYSCGTRRKLSAAMALIGRPQILLMDEPSSGMDPRSKRHLWSIISEEVKEKCAVVLTSHSMEECEALCTRLAIMVKGQFRCLGTLQHIKNRFGSGFTVKMYLAVTSGDVDSITNFMQFHFPGTHLKEQHLSMVEYHVPMAPGGVAGIFQQLESHKAALHIKHFSVTQTTLDEVFINFAMGKVGIETIPIDSEGSDLDSLESTEDLRS</sequence>
<evidence type="ECO:0000256" key="3">
    <source>
        <dbReference type="ARBA" id="ARBA00022692"/>
    </source>
</evidence>
<evidence type="ECO:0000256" key="7">
    <source>
        <dbReference type="ARBA" id="ARBA00022967"/>
    </source>
</evidence>
<evidence type="ECO:0000256" key="10">
    <source>
        <dbReference type="ARBA" id="ARBA00023136"/>
    </source>
</evidence>
<evidence type="ECO:0000256" key="1">
    <source>
        <dbReference type="ARBA" id="ARBA00004439"/>
    </source>
</evidence>
<dbReference type="FunFam" id="3.40.50.300:FF:000298">
    <property type="entry name" value="ATP-binding cassette sub-family A member 12"/>
    <property type="match status" value="1"/>
</dbReference>
<accession>A0A8C9SQJ2</accession>
<proteinExistence type="predicted"/>
<evidence type="ECO:0000313" key="15">
    <source>
        <dbReference type="Proteomes" id="UP000694397"/>
    </source>
</evidence>
<dbReference type="InterPro" id="IPR003439">
    <property type="entry name" value="ABC_transporter-like_ATP-bd"/>
</dbReference>
<evidence type="ECO:0000256" key="2">
    <source>
        <dbReference type="ARBA" id="ARBA00022448"/>
    </source>
</evidence>
<keyword evidence="10 12" id="KW-0472">Membrane</keyword>
<dbReference type="Pfam" id="PF12698">
    <property type="entry name" value="ABC2_membrane_3"/>
    <property type="match status" value="2"/>
</dbReference>
<feature type="transmembrane region" description="Helical" evidence="12">
    <location>
        <begin position="1419"/>
        <end position="1439"/>
    </location>
</feature>
<evidence type="ECO:0000259" key="13">
    <source>
        <dbReference type="PROSITE" id="PS50893"/>
    </source>
</evidence>
<dbReference type="InterPro" id="IPR017871">
    <property type="entry name" value="ABC_transporter-like_CS"/>
</dbReference>
<evidence type="ECO:0000313" key="14">
    <source>
        <dbReference type="Ensembl" id="ENSSFOP00015036586.2"/>
    </source>
</evidence>
<keyword evidence="7" id="KW-1278">Translocase</keyword>
<keyword evidence="4" id="KW-0677">Repeat</keyword>
<feature type="transmembrane region" description="Helical" evidence="12">
    <location>
        <begin position="24"/>
        <end position="42"/>
    </location>
</feature>
<dbReference type="PANTHER" id="PTHR19229:SF29">
    <property type="entry name" value="GLUCOSYLCERAMIDE TRANSPORTER ABCA12"/>
    <property type="match status" value="1"/>
</dbReference>
<feature type="transmembrane region" description="Helical" evidence="12">
    <location>
        <begin position="1451"/>
        <end position="1474"/>
    </location>
</feature>
<dbReference type="InterPro" id="IPR026082">
    <property type="entry name" value="ABCA"/>
</dbReference>
<dbReference type="Gene3D" id="3.40.50.300">
    <property type="entry name" value="P-loop containing nucleotide triphosphate hydrolases"/>
    <property type="match status" value="2"/>
</dbReference>
<feature type="transmembrane region" description="Helical" evidence="12">
    <location>
        <begin position="525"/>
        <end position="547"/>
    </location>
</feature>